<protein>
    <submittedName>
        <fullName evidence="1">Uncharacterized protein</fullName>
    </submittedName>
</protein>
<dbReference type="EMBL" id="CP182909">
    <property type="protein sequence ID" value="XPM64930.1"/>
    <property type="molecule type" value="Genomic_DNA"/>
</dbReference>
<name>A0ACD5GVK8_9CYAN</name>
<keyword evidence="2" id="KW-1185">Reference proteome</keyword>
<organism evidence="1 2">
    <name type="scientific">Desertifilum tharense IPPAS B-1220</name>
    <dbReference type="NCBI Taxonomy" id="1781255"/>
    <lineage>
        <taxon>Bacteria</taxon>
        <taxon>Bacillati</taxon>
        <taxon>Cyanobacteriota</taxon>
        <taxon>Cyanophyceae</taxon>
        <taxon>Desertifilales</taxon>
        <taxon>Desertifilaceae</taxon>
        <taxon>Desertifilum</taxon>
    </lineage>
</organism>
<accession>A0ACD5GVK8</accession>
<evidence type="ECO:0000313" key="2">
    <source>
        <dbReference type="Proteomes" id="UP000095472"/>
    </source>
</evidence>
<evidence type="ECO:0000313" key="1">
    <source>
        <dbReference type="EMBL" id="XPM64930.1"/>
    </source>
</evidence>
<sequence length="64" mass="7512">MPNSPTQIHQIVATRREGGLEAIAARCYRLNAAQSPVRSTQPRRYFRRNCLPDLFNGYLYRRIF</sequence>
<reference evidence="1 2" key="1">
    <citation type="journal article" date="2016" name="Genome Announc.">
        <title>Draft Genome Sequence of the Thermotolerant Cyanobacterium Desertifilum sp. IPPAS B-1220.</title>
        <authorList>
            <person name="Mironov K.S."/>
            <person name="Sinetova M.A."/>
            <person name="Bolatkhan K."/>
            <person name="Zayadan B.K."/>
            <person name="Ustinova V.V."/>
            <person name="Kupriyanova E.V."/>
            <person name="Skrypnik A.N."/>
            <person name="Gogoleva N.E."/>
            <person name="Gogolev Y.V."/>
            <person name="Los D.A."/>
        </authorList>
    </citation>
    <scope>NUCLEOTIDE SEQUENCE [LARGE SCALE GENOMIC DNA]</scope>
    <source>
        <strain evidence="1 2">IPPAS B-1220</strain>
    </source>
</reference>
<gene>
    <name evidence="1" type="ORF">BH720_003190</name>
</gene>
<dbReference type="Proteomes" id="UP000095472">
    <property type="component" value="Chromosome"/>
</dbReference>
<proteinExistence type="predicted"/>